<organism evidence="2 3">
    <name type="scientific">Vicia faba</name>
    <name type="common">Broad bean</name>
    <name type="synonym">Faba vulgaris</name>
    <dbReference type="NCBI Taxonomy" id="3906"/>
    <lineage>
        <taxon>Eukaryota</taxon>
        <taxon>Viridiplantae</taxon>
        <taxon>Streptophyta</taxon>
        <taxon>Embryophyta</taxon>
        <taxon>Tracheophyta</taxon>
        <taxon>Spermatophyta</taxon>
        <taxon>Magnoliopsida</taxon>
        <taxon>eudicotyledons</taxon>
        <taxon>Gunneridae</taxon>
        <taxon>Pentapetalae</taxon>
        <taxon>rosids</taxon>
        <taxon>fabids</taxon>
        <taxon>Fabales</taxon>
        <taxon>Fabaceae</taxon>
        <taxon>Papilionoideae</taxon>
        <taxon>50 kb inversion clade</taxon>
        <taxon>NPAAA clade</taxon>
        <taxon>Hologalegina</taxon>
        <taxon>IRL clade</taxon>
        <taxon>Fabeae</taxon>
        <taxon>Vicia</taxon>
    </lineage>
</organism>
<keyword evidence="1" id="KW-1133">Transmembrane helix</keyword>
<dbReference type="PANTHER" id="PTHR46890:SF48">
    <property type="entry name" value="RNA-DIRECTED DNA POLYMERASE"/>
    <property type="match status" value="1"/>
</dbReference>
<accession>A0AAV0ZBD5</accession>
<dbReference type="EMBL" id="OX451735">
    <property type="protein sequence ID" value="CAI8595514.1"/>
    <property type="molecule type" value="Genomic_DNA"/>
</dbReference>
<keyword evidence="3" id="KW-1185">Reference proteome</keyword>
<name>A0AAV0ZBD5_VICFA</name>
<keyword evidence="1" id="KW-0812">Transmembrane</keyword>
<dbReference type="AlphaFoldDB" id="A0AAV0ZBD5"/>
<dbReference type="Proteomes" id="UP001157006">
    <property type="component" value="Chromosome 1S"/>
</dbReference>
<feature type="transmembrane region" description="Helical" evidence="1">
    <location>
        <begin position="306"/>
        <end position="327"/>
    </location>
</feature>
<reference evidence="2 3" key="1">
    <citation type="submission" date="2023-01" db="EMBL/GenBank/DDBJ databases">
        <authorList>
            <person name="Kreplak J."/>
        </authorList>
    </citation>
    <scope>NUCLEOTIDE SEQUENCE [LARGE SCALE GENOMIC DNA]</scope>
</reference>
<protein>
    <submittedName>
        <fullName evidence="2">Uncharacterized protein</fullName>
    </submittedName>
</protein>
<evidence type="ECO:0000256" key="1">
    <source>
        <dbReference type="SAM" id="Phobius"/>
    </source>
</evidence>
<evidence type="ECO:0000313" key="3">
    <source>
        <dbReference type="Proteomes" id="UP001157006"/>
    </source>
</evidence>
<gene>
    <name evidence="2" type="ORF">VFH_I194560</name>
</gene>
<sequence length="360" mass="41158">MNLENCAFKQISESHNEILTEAFSEAEVKKAVWECDSAKSPGPDGVNLGFVKDFRGELKVDFVNLLSEFHANGCNYKMVAKVLANRLKKVIVEVISENQYAFIEGRQILDVLSALPVYRDISDRGLGVKNLKIFNMALIGKWLWRFKSDNNDLWVEVLGLIYGNLVCTRRETLGKDSILWRDLESLDRTRWGVRVNWFLENLDNNSGSGWSWGGSKGIWHEVCYWMNLHIDNTRDLAANFENFTSLLGERGRSMKYLTSIWADVAWTIWKARNNIIFKGKDLEIDSLFEEAKILPWSWIRYNSKRFWFFLVILSVAFDGNGVLALMVFSAIPKVSAAEVAFAIVNVWVGEISLASLSVIF</sequence>
<dbReference type="PANTHER" id="PTHR46890">
    <property type="entry name" value="NON-LTR RETROLELEMENT REVERSE TRANSCRIPTASE-LIKE PROTEIN-RELATED"/>
    <property type="match status" value="1"/>
</dbReference>
<dbReference type="InterPro" id="IPR052343">
    <property type="entry name" value="Retrotransposon-Effector_Assoc"/>
</dbReference>
<keyword evidence="1" id="KW-0472">Membrane</keyword>
<proteinExistence type="predicted"/>
<evidence type="ECO:0000313" key="2">
    <source>
        <dbReference type="EMBL" id="CAI8595514.1"/>
    </source>
</evidence>